<reference evidence="3" key="1">
    <citation type="journal article" date="2019" name="Int. J. Syst. Evol. Microbiol.">
        <title>The Global Catalogue of Microorganisms (GCM) 10K type strain sequencing project: providing services to taxonomists for standard genome sequencing and annotation.</title>
        <authorList>
            <consortium name="The Broad Institute Genomics Platform"/>
            <consortium name="The Broad Institute Genome Sequencing Center for Infectious Disease"/>
            <person name="Wu L."/>
            <person name="Ma J."/>
        </authorList>
    </citation>
    <scope>NUCLEOTIDE SEQUENCE [LARGE SCALE GENOMIC DNA]</scope>
    <source>
        <strain evidence="3">CCUG 56029</strain>
    </source>
</reference>
<feature type="domain" description="Knr4/Smi1-like" evidence="1">
    <location>
        <begin position="18"/>
        <end position="134"/>
    </location>
</feature>
<dbReference type="RefSeq" id="WP_380036375.1">
    <property type="nucleotide sequence ID" value="NZ_JBHSEH010000004.1"/>
</dbReference>
<dbReference type="InterPro" id="IPR018958">
    <property type="entry name" value="Knr4/Smi1-like_dom"/>
</dbReference>
<sequence length="243" mass="27089">MNGLMDVLQTLDVATRPPATSVQLLHLEKALGYPLPASLAALYRTFDGQDASQTALVFRLLGLQEVLDILHDGDEWFRLPPEARVFFADDHGNHAFVYLAGPLLGKVGLYDHDEPFVEPAFRSVPSFLTHLIASGNRRMYWEFRAMSRDYPALVDCHTPVELASDRALSAHYREVWLNSKDEDDRLAAASTAMTLLPYQDSDQIISFALEAGMEMADQACMQLGLREWEAAIPTLHQVALDGS</sequence>
<name>A0ABV8XKK0_9DEIO</name>
<accession>A0ABV8XKK0</accession>
<evidence type="ECO:0000313" key="3">
    <source>
        <dbReference type="Proteomes" id="UP001595998"/>
    </source>
</evidence>
<organism evidence="2 3">
    <name type="scientific">Deinococcus navajonensis</name>
    <dbReference type="NCBI Taxonomy" id="309884"/>
    <lineage>
        <taxon>Bacteria</taxon>
        <taxon>Thermotogati</taxon>
        <taxon>Deinococcota</taxon>
        <taxon>Deinococci</taxon>
        <taxon>Deinococcales</taxon>
        <taxon>Deinococcaceae</taxon>
        <taxon>Deinococcus</taxon>
    </lineage>
</organism>
<protein>
    <submittedName>
        <fullName evidence="2">SMI1/KNR4 family protein</fullName>
    </submittedName>
</protein>
<gene>
    <name evidence="2" type="ORF">ACFOZ9_03290</name>
</gene>
<dbReference type="InterPro" id="IPR037883">
    <property type="entry name" value="Knr4/Smi1-like_sf"/>
</dbReference>
<dbReference type="Pfam" id="PF09346">
    <property type="entry name" value="SMI1_KNR4"/>
    <property type="match status" value="1"/>
</dbReference>
<evidence type="ECO:0000259" key="1">
    <source>
        <dbReference type="SMART" id="SM00860"/>
    </source>
</evidence>
<evidence type="ECO:0000313" key="2">
    <source>
        <dbReference type="EMBL" id="MFC4425223.1"/>
    </source>
</evidence>
<dbReference type="SMART" id="SM00860">
    <property type="entry name" value="SMI1_KNR4"/>
    <property type="match status" value="1"/>
</dbReference>
<dbReference type="EMBL" id="JBHSEH010000004">
    <property type="protein sequence ID" value="MFC4425223.1"/>
    <property type="molecule type" value="Genomic_DNA"/>
</dbReference>
<keyword evidence="3" id="KW-1185">Reference proteome</keyword>
<proteinExistence type="predicted"/>
<dbReference type="Gene3D" id="3.40.1580.10">
    <property type="entry name" value="SMI1/KNR4-like"/>
    <property type="match status" value="1"/>
</dbReference>
<comment type="caution">
    <text evidence="2">The sequence shown here is derived from an EMBL/GenBank/DDBJ whole genome shotgun (WGS) entry which is preliminary data.</text>
</comment>
<dbReference type="Proteomes" id="UP001595998">
    <property type="component" value="Unassembled WGS sequence"/>
</dbReference>
<dbReference type="SUPFAM" id="SSF160631">
    <property type="entry name" value="SMI1/KNR4-like"/>
    <property type="match status" value="1"/>
</dbReference>